<organism evidence="1 2">
    <name type="scientific">Abeliophyllum distichum</name>
    <dbReference type="NCBI Taxonomy" id="126358"/>
    <lineage>
        <taxon>Eukaryota</taxon>
        <taxon>Viridiplantae</taxon>
        <taxon>Streptophyta</taxon>
        <taxon>Embryophyta</taxon>
        <taxon>Tracheophyta</taxon>
        <taxon>Spermatophyta</taxon>
        <taxon>Magnoliopsida</taxon>
        <taxon>eudicotyledons</taxon>
        <taxon>Gunneridae</taxon>
        <taxon>Pentapetalae</taxon>
        <taxon>asterids</taxon>
        <taxon>lamiids</taxon>
        <taxon>Lamiales</taxon>
        <taxon>Oleaceae</taxon>
        <taxon>Forsythieae</taxon>
        <taxon>Abeliophyllum</taxon>
    </lineage>
</organism>
<comment type="caution">
    <text evidence="1">The sequence shown here is derived from an EMBL/GenBank/DDBJ whole genome shotgun (WGS) entry which is preliminary data.</text>
</comment>
<accession>A0ABD1NVL1</accession>
<keyword evidence="2" id="KW-1185">Reference proteome</keyword>
<proteinExistence type="predicted"/>
<dbReference type="EMBL" id="JBFOLK010000169">
    <property type="protein sequence ID" value="KAL2455650.1"/>
    <property type="molecule type" value="Genomic_DNA"/>
</dbReference>
<dbReference type="Proteomes" id="UP001604336">
    <property type="component" value="Unassembled WGS sequence"/>
</dbReference>
<evidence type="ECO:0000313" key="2">
    <source>
        <dbReference type="Proteomes" id="UP001604336"/>
    </source>
</evidence>
<name>A0ABD1NVL1_9LAMI</name>
<keyword evidence="1" id="KW-0808">Transferase</keyword>
<dbReference type="Pfam" id="PF08284">
    <property type="entry name" value="RVP_2"/>
    <property type="match status" value="1"/>
</dbReference>
<evidence type="ECO:0000313" key="1">
    <source>
        <dbReference type="EMBL" id="KAL2455650.1"/>
    </source>
</evidence>
<keyword evidence="1" id="KW-0695">RNA-directed DNA polymerase</keyword>
<protein>
    <submittedName>
        <fullName evidence="1">Reverse transcriptase</fullName>
    </submittedName>
</protein>
<gene>
    <name evidence="1" type="ORF">Adt_47176</name>
</gene>
<sequence>MDIIDYEMKFEELSCYALYQFQALLAKGNEQAKKEKARVFVMTQDEAAQNLDVIAGILFVSSIHVYVLNNSGTMHSFIYDASLAKINITCYKSDSMLEVRMPSGRTIDTDKIENAVQIYFDGLAFSSIFACDKNEGIRYYFGNGLVE</sequence>
<keyword evidence="1" id="KW-0548">Nucleotidyltransferase</keyword>
<dbReference type="GO" id="GO:0003964">
    <property type="term" value="F:RNA-directed DNA polymerase activity"/>
    <property type="evidence" value="ECO:0007669"/>
    <property type="project" value="UniProtKB-KW"/>
</dbReference>
<dbReference type="AlphaFoldDB" id="A0ABD1NVL1"/>
<reference evidence="2" key="1">
    <citation type="submission" date="2024-07" db="EMBL/GenBank/DDBJ databases">
        <title>Two chromosome-level genome assemblies of Korean endemic species Abeliophyllum distichum and Forsythia ovata (Oleaceae).</title>
        <authorList>
            <person name="Jang H."/>
        </authorList>
    </citation>
    <scope>NUCLEOTIDE SEQUENCE [LARGE SCALE GENOMIC DNA]</scope>
</reference>